<name>A0AAD3XDT3_NEPGR</name>
<dbReference type="Proteomes" id="UP001279734">
    <property type="component" value="Unassembled WGS sequence"/>
</dbReference>
<dbReference type="PANTHER" id="PTHR31429:SF106">
    <property type="entry name" value="WRKY TRANSCRIPTION FACTOR 31-RELATED"/>
    <property type="match status" value="1"/>
</dbReference>
<evidence type="ECO:0000313" key="3">
    <source>
        <dbReference type="Proteomes" id="UP001279734"/>
    </source>
</evidence>
<organism evidence="2 3">
    <name type="scientific">Nepenthes gracilis</name>
    <name type="common">Slender pitcher plant</name>
    <dbReference type="NCBI Taxonomy" id="150966"/>
    <lineage>
        <taxon>Eukaryota</taxon>
        <taxon>Viridiplantae</taxon>
        <taxon>Streptophyta</taxon>
        <taxon>Embryophyta</taxon>
        <taxon>Tracheophyta</taxon>
        <taxon>Spermatophyta</taxon>
        <taxon>Magnoliopsida</taxon>
        <taxon>eudicotyledons</taxon>
        <taxon>Gunneridae</taxon>
        <taxon>Pentapetalae</taxon>
        <taxon>Caryophyllales</taxon>
        <taxon>Nepenthaceae</taxon>
        <taxon>Nepenthes</taxon>
    </lineage>
</organism>
<dbReference type="AlphaFoldDB" id="A0AAD3XDT3"/>
<comment type="caution">
    <text evidence="2">The sequence shown here is derived from an EMBL/GenBank/DDBJ whole genome shotgun (WGS) entry which is preliminary data.</text>
</comment>
<sequence length="378" mass="41416">MEDNESSVDLIMKANYSNGDDHGEIFSTADLNYKEELLKSTKEKMREAIEENGRLNVSLERIIRAYEYLKKYASDHKILQEGHKKPSEAARIYKENGGEPDMVSLTLGRSASFEAKIDEKKISNSYKCKEEVLGLSDCKPGATARACMKNSSMVIKEETVTETWPPSKTVRSREDDDQSLQQNQSKKARVSLRVRCDTPTVQRCTEEVSILIITYQGVHNHPLPASAAATTITATTTTATSASATTPQAGASSSRLARAHPTDPALAPAPAPAPFVYTPRNGSNLTFSGINKPRQFYIPNTTAISTAFYSRLNHGAVSYKIGTQSKGKESPPCQQFLNENITAAPMARTSNTDFQALLAAAIAAYDSRGKSRNDHNLK</sequence>
<evidence type="ECO:0000313" key="2">
    <source>
        <dbReference type="EMBL" id="GMH01692.1"/>
    </source>
</evidence>
<protein>
    <recommendedName>
        <fullName evidence="4">WRKY domain-containing protein</fullName>
    </recommendedName>
</protein>
<accession>A0AAD3XDT3</accession>
<reference evidence="2" key="1">
    <citation type="submission" date="2023-05" db="EMBL/GenBank/DDBJ databases">
        <title>Nepenthes gracilis genome sequencing.</title>
        <authorList>
            <person name="Fukushima K."/>
        </authorList>
    </citation>
    <scope>NUCLEOTIDE SEQUENCE</scope>
    <source>
        <strain evidence="2">SING2019-196</strain>
    </source>
</reference>
<evidence type="ECO:0000256" key="1">
    <source>
        <dbReference type="SAM" id="MobiDB-lite"/>
    </source>
</evidence>
<feature type="region of interest" description="Disordered" evidence="1">
    <location>
        <begin position="158"/>
        <end position="189"/>
    </location>
</feature>
<evidence type="ECO:0008006" key="4">
    <source>
        <dbReference type="Google" id="ProtNLM"/>
    </source>
</evidence>
<dbReference type="GO" id="GO:0003700">
    <property type="term" value="F:DNA-binding transcription factor activity"/>
    <property type="evidence" value="ECO:0007669"/>
    <property type="project" value="InterPro"/>
</dbReference>
<proteinExistence type="predicted"/>
<dbReference type="EMBL" id="BSYO01000003">
    <property type="protein sequence ID" value="GMH01692.1"/>
    <property type="molecule type" value="Genomic_DNA"/>
</dbReference>
<dbReference type="InterPro" id="IPR044810">
    <property type="entry name" value="WRKY_plant"/>
</dbReference>
<dbReference type="PANTHER" id="PTHR31429">
    <property type="entry name" value="WRKY TRANSCRIPTION FACTOR 36-RELATED"/>
    <property type="match status" value="1"/>
</dbReference>
<gene>
    <name evidence="2" type="ORF">Nepgr_003531</name>
</gene>
<keyword evidence="3" id="KW-1185">Reference proteome</keyword>